<accession>A0ABV0EXD0</accession>
<protein>
    <recommendedName>
        <fullName evidence="1">Serine aminopeptidase S33 domain-containing protein</fullName>
    </recommendedName>
</protein>
<evidence type="ECO:0000259" key="1">
    <source>
        <dbReference type="Pfam" id="PF12146"/>
    </source>
</evidence>
<comment type="caution">
    <text evidence="2">The sequence shown here is derived from an EMBL/GenBank/DDBJ whole genome shotgun (WGS) entry which is preliminary data.</text>
</comment>
<dbReference type="InterPro" id="IPR051044">
    <property type="entry name" value="MAG_DAG_Lipase"/>
</dbReference>
<sequence>MRESFQLPSIDQQAQLQGYLWGCENPKAVLQLSHGMAEHILRYETFAEYLNQYQIVVVGHDHLGHGGSINHDLYGHFHDKSIENGLVTDLHQVTQYAKKRFANLPYFCLGHSMGSFVLRNYLYEYANELDGAIIVGTGHQPKWLTKAGRALAKNLAKFQGETHHSQLIDRVAFSGNNRRISPHRTEKDWLVSLPDEVDKYLADQLCGFLFTLSGYQELFSLIIGSQDQERIRQLPENIPLLFLSGKEDPIGDYGKGVLKAAKSYQAAGLKRIEVHLYENARHEVLNERQKEQVYLDLVTWLKKI</sequence>
<dbReference type="InterPro" id="IPR022742">
    <property type="entry name" value="Hydrolase_4"/>
</dbReference>
<reference evidence="2 3" key="2">
    <citation type="submission" date="2024-02" db="EMBL/GenBank/DDBJ databases">
        <title>The Genome Sequence of Enterococcus sp. DIV0159.</title>
        <authorList>
            <person name="Earl A."/>
            <person name="Manson A."/>
            <person name="Gilmore M."/>
            <person name="Sanders J."/>
            <person name="Shea T."/>
            <person name="Howe W."/>
            <person name="Livny J."/>
            <person name="Cuomo C."/>
            <person name="Neafsey D."/>
            <person name="Birren B."/>
        </authorList>
    </citation>
    <scope>NUCLEOTIDE SEQUENCE [LARGE SCALE GENOMIC DNA]</scope>
    <source>
        <strain evidence="2 3">665A</strain>
    </source>
</reference>
<dbReference type="RefSeq" id="WP_207703173.1">
    <property type="nucleotide sequence ID" value="NZ_JAFREL020000008.1"/>
</dbReference>
<organism evidence="2 3">
    <name type="scientific">Candidatus Enterococcus ferrettii</name>
    <dbReference type="NCBI Taxonomy" id="2815324"/>
    <lineage>
        <taxon>Bacteria</taxon>
        <taxon>Bacillati</taxon>
        <taxon>Bacillota</taxon>
        <taxon>Bacilli</taxon>
        <taxon>Lactobacillales</taxon>
        <taxon>Enterococcaceae</taxon>
        <taxon>Enterococcus</taxon>
    </lineage>
</organism>
<name>A0ABV0EXD0_9ENTE</name>
<dbReference type="PANTHER" id="PTHR11614">
    <property type="entry name" value="PHOSPHOLIPASE-RELATED"/>
    <property type="match status" value="1"/>
</dbReference>
<reference evidence="2 3" key="1">
    <citation type="submission" date="2021-03" db="EMBL/GenBank/DDBJ databases">
        <authorList>
            <person name="Gilmore M.S."/>
            <person name="Schwartzman J."/>
            <person name="Van Tyne D."/>
            <person name="Martin M."/>
            <person name="Earl A.M."/>
            <person name="Manson A.L."/>
            <person name="Straub T."/>
            <person name="Salamzade R."/>
            <person name="Saavedra J."/>
            <person name="Lebreton F."/>
            <person name="Prichula J."/>
            <person name="Schaufler K."/>
            <person name="Gaca A."/>
            <person name="Sgardioli B."/>
            <person name="Wagenaar J."/>
            <person name="Strong T."/>
        </authorList>
    </citation>
    <scope>NUCLEOTIDE SEQUENCE [LARGE SCALE GENOMIC DNA]</scope>
    <source>
        <strain evidence="2 3">665A</strain>
    </source>
</reference>
<proteinExistence type="predicted"/>
<evidence type="ECO:0000313" key="3">
    <source>
        <dbReference type="Proteomes" id="UP000664357"/>
    </source>
</evidence>
<gene>
    <name evidence="2" type="ORF">JZO67_005227</name>
</gene>
<dbReference type="Pfam" id="PF12146">
    <property type="entry name" value="Hydrolase_4"/>
    <property type="match status" value="1"/>
</dbReference>
<dbReference type="Proteomes" id="UP000664357">
    <property type="component" value="Unassembled WGS sequence"/>
</dbReference>
<dbReference type="Gene3D" id="3.40.50.1820">
    <property type="entry name" value="alpha/beta hydrolase"/>
    <property type="match status" value="1"/>
</dbReference>
<keyword evidence="3" id="KW-1185">Reference proteome</keyword>
<dbReference type="SUPFAM" id="SSF53474">
    <property type="entry name" value="alpha/beta-Hydrolases"/>
    <property type="match status" value="1"/>
</dbReference>
<dbReference type="EMBL" id="JAFREL020000008">
    <property type="protein sequence ID" value="MEO1773243.1"/>
    <property type="molecule type" value="Genomic_DNA"/>
</dbReference>
<evidence type="ECO:0000313" key="2">
    <source>
        <dbReference type="EMBL" id="MEO1773243.1"/>
    </source>
</evidence>
<dbReference type="InterPro" id="IPR029058">
    <property type="entry name" value="AB_hydrolase_fold"/>
</dbReference>
<feature type="domain" description="Serine aminopeptidase S33" evidence="1">
    <location>
        <begin position="25"/>
        <end position="289"/>
    </location>
</feature>